<reference evidence="5 6" key="1">
    <citation type="submission" date="2021-06" db="EMBL/GenBank/DDBJ databases">
        <authorList>
            <person name="Palmer J.M."/>
        </authorList>
    </citation>
    <scope>NUCLEOTIDE SEQUENCE [LARGE SCALE GENOMIC DNA]</scope>
    <source>
        <strain evidence="5 6">GA_2019</strain>
        <tissue evidence="5">Muscle</tissue>
    </source>
</reference>
<dbReference type="InterPro" id="IPR018159">
    <property type="entry name" value="Spectrin/alpha-actinin"/>
</dbReference>
<comment type="caution">
    <text evidence="5">The sequence shown here is derived from an EMBL/GenBank/DDBJ whole genome shotgun (WGS) entry which is preliminary data.</text>
</comment>
<name>A0ABV0NUQ4_9TELE</name>
<dbReference type="PROSITE" id="PS00020">
    <property type="entry name" value="ACTININ_2"/>
    <property type="match status" value="1"/>
</dbReference>
<dbReference type="InterPro" id="IPR001589">
    <property type="entry name" value="Actinin_actin-bd_CS"/>
</dbReference>
<keyword evidence="3" id="KW-0175">Coiled coil</keyword>
<dbReference type="SUPFAM" id="SSF46966">
    <property type="entry name" value="Spectrin repeat"/>
    <property type="match status" value="7"/>
</dbReference>
<dbReference type="SUPFAM" id="SSF47576">
    <property type="entry name" value="Calponin-homology domain, CH-domain"/>
    <property type="match status" value="1"/>
</dbReference>
<dbReference type="EMBL" id="JAHRIO010051101">
    <property type="protein sequence ID" value="MEQ2175162.1"/>
    <property type="molecule type" value="Genomic_DNA"/>
</dbReference>
<feature type="domain" description="Calponin-homology (CH)" evidence="4">
    <location>
        <begin position="1"/>
        <end position="79"/>
    </location>
</feature>
<dbReference type="PANTHER" id="PTHR11915">
    <property type="entry name" value="SPECTRIN/FILAMIN RELATED CYTOSKELETAL PROTEIN"/>
    <property type="match status" value="1"/>
</dbReference>
<dbReference type="InterPro" id="IPR001715">
    <property type="entry name" value="CH_dom"/>
</dbReference>
<sequence length="976" mass="113503">MDLRDGRMLIKLLEVLSGERLPKPTKGRMRIHCLENVDKALQFLKEQRVHLENMGSHDIVDGNHRLTLGLIWTIILRFQIQDISVETEDNKEKKSAKDALLLWCQMKSAGYPNVNIHNFTTSWRDGMAFNALIHKHRPDLIDFDKLKKSNAHYNLQNAFNLAEQHLGLTKLLDPEEHPDEKSIITYVVTYYHYFSKMKALKVEGKRIGKVLDNAIETEKMIEKYESLASDLLEWIEQTIIILNNRKFANSLVGVQQQLQAFNTYRTVLSDFSIRAAVHNTVFLCVSRFTEKGNLEVLLFTIQSKMRANNQKVYIPREGKLISDINKAWERLEKAEHERELALRTELIRQEKLEQLARRFDRKAAMRETWLSENQRLVSQDNFGFDLQAVEAATKKHEAIETDIAAYEERVQAVVAVAKELEAESYHDIKRITARKDNVIRLWEYLLELLKARRHRLELNLGLQRVFQEMLYIMDWMDEMKDYGKHLLGVEDLLQKHALVEADIAIQADRVRNVNRNAQKFASDSDGYKPCDPQIIRDRVAHMEFCYQELKQLAAERRARLEESRRLWKFFWEMAEEEGWIREKEQILSSEDYGKDLTGTVRLLSQHKAFEDEMSGRAAHLQQTIKQGEDLVADNHFGAEKIKERIQDIQADADDIDTWMLDVLRIVSSVDVGHDEFSAQALVKKHKDVAEEISSYRPVVEALHEQAQMLPPEKANSEEVQNRLAGIEERYKEVVELTRLRKQALQDALALYKMLSEASACELWIDEKEQWLNSMEIPEKLEDLEVIQHRFDSLEPEMNNQASRVAVVNQVARQLIHSGHPSEKEIKAQQDKLNTRWSQFRDLVDQKKENLNSALGVQNYHLECNETKSWIKEKTKVPHKIGLSLQPSVSLRKNLRTFKHLLQVIESTQELGNDLAGVMALQRKLTGMERDLVAIEDKLKDLEKEANRLASEHPEQSEAIKGRLAEITAVWDEMKVR</sequence>
<feature type="coiled-coil region" evidence="3">
    <location>
        <begin position="917"/>
        <end position="958"/>
    </location>
</feature>
<dbReference type="Gene3D" id="1.10.418.10">
    <property type="entry name" value="Calponin-like domain"/>
    <property type="match status" value="2"/>
</dbReference>
<organism evidence="5 6">
    <name type="scientific">Goodea atripinnis</name>
    <dbReference type="NCBI Taxonomy" id="208336"/>
    <lineage>
        <taxon>Eukaryota</taxon>
        <taxon>Metazoa</taxon>
        <taxon>Chordata</taxon>
        <taxon>Craniata</taxon>
        <taxon>Vertebrata</taxon>
        <taxon>Euteleostomi</taxon>
        <taxon>Actinopterygii</taxon>
        <taxon>Neopterygii</taxon>
        <taxon>Teleostei</taxon>
        <taxon>Neoteleostei</taxon>
        <taxon>Acanthomorphata</taxon>
        <taxon>Ovalentaria</taxon>
        <taxon>Atherinomorphae</taxon>
        <taxon>Cyprinodontiformes</taxon>
        <taxon>Goodeidae</taxon>
        <taxon>Goodea</taxon>
    </lineage>
</organism>
<dbReference type="CDD" id="cd00176">
    <property type="entry name" value="SPEC"/>
    <property type="match status" value="3"/>
</dbReference>
<dbReference type="InterPro" id="IPR036872">
    <property type="entry name" value="CH_dom_sf"/>
</dbReference>
<keyword evidence="2" id="KW-0009">Actin-binding</keyword>
<accession>A0ABV0NUQ4</accession>
<evidence type="ECO:0000259" key="4">
    <source>
        <dbReference type="PROSITE" id="PS50021"/>
    </source>
</evidence>
<dbReference type="Gene3D" id="1.20.58.60">
    <property type="match status" value="5"/>
</dbReference>
<evidence type="ECO:0000256" key="2">
    <source>
        <dbReference type="ARBA" id="ARBA00023203"/>
    </source>
</evidence>
<dbReference type="Proteomes" id="UP001476798">
    <property type="component" value="Unassembled WGS sequence"/>
</dbReference>
<gene>
    <name evidence="5" type="primary">SPTBN1_5</name>
    <name evidence="5" type="ORF">GOODEAATRI_015293</name>
</gene>
<evidence type="ECO:0000313" key="6">
    <source>
        <dbReference type="Proteomes" id="UP001476798"/>
    </source>
</evidence>
<dbReference type="SMART" id="SM00150">
    <property type="entry name" value="SPEC"/>
    <property type="match status" value="7"/>
</dbReference>
<evidence type="ECO:0000256" key="1">
    <source>
        <dbReference type="ARBA" id="ARBA00022737"/>
    </source>
</evidence>
<proteinExistence type="predicted"/>
<dbReference type="Pfam" id="PF00435">
    <property type="entry name" value="Spectrin"/>
    <property type="match status" value="5"/>
</dbReference>
<dbReference type="SMART" id="SM00033">
    <property type="entry name" value="CH"/>
    <property type="match status" value="2"/>
</dbReference>
<feature type="domain" description="Calponin-homology (CH)" evidence="4">
    <location>
        <begin position="94"/>
        <end position="199"/>
    </location>
</feature>
<dbReference type="CDD" id="cd21248">
    <property type="entry name" value="CH_SPTB_like_rpt2"/>
    <property type="match status" value="1"/>
</dbReference>
<protein>
    <submittedName>
        <fullName evidence="5">Spectrin beta chain, non-erythrocytic 1</fullName>
    </submittedName>
</protein>
<evidence type="ECO:0000256" key="3">
    <source>
        <dbReference type="SAM" id="Coils"/>
    </source>
</evidence>
<keyword evidence="6" id="KW-1185">Reference proteome</keyword>
<dbReference type="PROSITE" id="PS50021">
    <property type="entry name" value="CH"/>
    <property type="match status" value="2"/>
</dbReference>
<feature type="coiled-coil region" evidence="3">
    <location>
        <begin position="389"/>
        <end position="423"/>
    </location>
</feature>
<evidence type="ECO:0000313" key="5">
    <source>
        <dbReference type="EMBL" id="MEQ2175162.1"/>
    </source>
</evidence>
<dbReference type="Pfam" id="PF00307">
    <property type="entry name" value="CH"/>
    <property type="match status" value="2"/>
</dbReference>
<dbReference type="InterPro" id="IPR002017">
    <property type="entry name" value="Spectrin_repeat"/>
</dbReference>
<keyword evidence="1" id="KW-0677">Repeat</keyword>